<dbReference type="Proteomes" id="UP000822688">
    <property type="component" value="Chromosome 7"/>
</dbReference>
<protein>
    <submittedName>
        <fullName evidence="2">Uncharacterized protein</fullName>
    </submittedName>
</protein>
<proteinExistence type="predicted"/>
<comment type="caution">
    <text evidence="2">The sequence shown here is derived from an EMBL/GenBank/DDBJ whole genome shotgun (WGS) entry which is preliminary data.</text>
</comment>
<name>A0A8T0H4C5_CERPU</name>
<dbReference type="AlphaFoldDB" id="A0A8T0H4C5"/>
<keyword evidence="3" id="KW-1185">Reference proteome</keyword>
<reference evidence="2" key="1">
    <citation type="submission" date="2020-06" db="EMBL/GenBank/DDBJ databases">
        <title>WGS assembly of Ceratodon purpureus strain R40.</title>
        <authorList>
            <person name="Carey S.B."/>
            <person name="Jenkins J."/>
            <person name="Shu S."/>
            <person name="Lovell J.T."/>
            <person name="Sreedasyam A."/>
            <person name="Maumus F."/>
            <person name="Tiley G.P."/>
            <person name="Fernandez-Pozo N."/>
            <person name="Barry K."/>
            <person name="Chen C."/>
            <person name="Wang M."/>
            <person name="Lipzen A."/>
            <person name="Daum C."/>
            <person name="Saski C.A."/>
            <person name="Payton A.C."/>
            <person name="Mcbreen J.C."/>
            <person name="Conrad R.E."/>
            <person name="Kollar L.M."/>
            <person name="Olsson S."/>
            <person name="Huttunen S."/>
            <person name="Landis J.B."/>
            <person name="Wickett N.J."/>
            <person name="Johnson M.G."/>
            <person name="Rensing S.A."/>
            <person name="Grimwood J."/>
            <person name="Schmutz J."/>
            <person name="Mcdaniel S.F."/>
        </authorList>
    </citation>
    <scope>NUCLEOTIDE SEQUENCE</scope>
    <source>
        <strain evidence="2">R40</strain>
    </source>
</reference>
<keyword evidence="1" id="KW-0732">Signal</keyword>
<feature type="chain" id="PRO_5035833214" evidence="1">
    <location>
        <begin position="28"/>
        <end position="52"/>
    </location>
</feature>
<feature type="signal peptide" evidence="1">
    <location>
        <begin position="1"/>
        <end position="27"/>
    </location>
</feature>
<gene>
    <name evidence="2" type="ORF">KC19_7G038900</name>
</gene>
<sequence length="52" mass="6064">MRKLHHLLVSKLVLSELLVELPGLVPAGVHYFESSEFEDRCYVSERHLHLVH</sequence>
<organism evidence="2 3">
    <name type="scientific">Ceratodon purpureus</name>
    <name type="common">Fire moss</name>
    <name type="synonym">Dicranum purpureum</name>
    <dbReference type="NCBI Taxonomy" id="3225"/>
    <lineage>
        <taxon>Eukaryota</taxon>
        <taxon>Viridiplantae</taxon>
        <taxon>Streptophyta</taxon>
        <taxon>Embryophyta</taxon>
        <taxon>Bryophyta</taxon>
        <taxon>Bryophytina</taxon>
        <taxon>Bryopsida</taxon>
        <taxon>Dicranidae</taxon>
        <taxon>Pseudoditrichales</taxon>
        <taxon>Ditrichaceae</taxon>
        <taxon>Ceratodon</taxon>
    </lineage>
</organism>
<accession>A0A8T0H4C5</accession>
<dbReference type="EMBL" id="CM026428">
    <property type="protein sequence ID" value="KAG0566103.1"/>
    <property type="molecule type" value="Genomic_DNA"/>
</dbReference>
<evidence type="ECO:0000256" key="1">
    <source>
        <dbReference type="SAM" id="SignalP"/>
    </source>
</evidence>
<evidence type="ECO:0000313" key="2">
    <source>
        <dbReference type="EMBL" id="KAG0566103.1"/>
    </source>
</evidence>
<evidence type="ECO:0000313" key="3">
    <source>
        <dbReference type="Proteomes" id="UP000822688"/>
    </source>
</evidence>